<comment type="subcellular location">
    <subcellularLocation>
        <location evidence="1">Membrane</location>
        <topology evidence="1">Multi-pass membrane protein</topology>
    </subcellularLocation>
</comment>
<dbReference type="AlphaFoldDB" id="A0A1K0G489"/>
<dbReference type="GO" id="GO:0016020">
    <property type="term" value="C:membrane"/>
    <property type="evidence" value="ECO:0007669"/>
    <property type="project" value="UniProtKB-SubCell"/>
</dbReference>
<evidence type="ECO:0000256" key="7">
    <source>
        <dbReference type="SAM" id="Phobius"/>
    </source>
</evidence>
<dbReference type="Gene3D" id="1.20.1740.10">
    <property type="entry name" value="Amino acid/polyamine transporter I"/>
    <property type="match status" value="1"/>
</dbReference>
<dbReference type="PANTHER" id="PTHR45649:SF14">
    <property type="entry name" value="GABA PERMEASE"/>
    <property type="match status" value="1"/>
</dbReference>
<feature type="transmembrane region" description="Helical" evidence="7">
    <location>
        <begin position="508"/>
        <end position="527"/>
    </location>
</feature>
<evidence type="ECO:0000256" key="5">
    <source>
        <dbReference type="ARBA" id="ARBA00023136"/>
    </source>
</evidence>
<dbReference type="EMBL" id="LT558123">
    <property type="protein sequence ID" value="SAM82230.1"/>
    <property type="molecule type" value="Genomic_DNA"/>
</dbReference>
<keyword evidence="2" id="KW-0813">Transport</keyword>
<dbReference type="Proteomes" id="UP000179920">
    <property type="component" value="Chromosome VII"/>
</dbReference>
<dbReference type="Pfam" id="PF13520">
    <property type="entry name" value="AA_permease_2"/>
    <property type="match status" value="1"/>
</dbReference>
<feature type="transmembrane region" description="Helical" evidence="7">
    <location>
        <begin position="69"/>
        <end position="94"/>
    </location>
</feature>
<feature type="transmembrane region" description="Helical" evidence="7">
    <location>
        <begin position="221"/>
        <end position="240"/>
    </location>
</feature>
<dbReference type="InterPro" id="IPR002293">
    <property type="entry name" value="AA/rel_permease1"/>
</dbReference>
<evidence type="ECO:0000256" key="3">
    <source>
        <dbReference type="ARBA" id="ARBA00022692"/>
    </source>
</evidence>
<sequence>MSSSITPCSPSSTAPKTTSNPAIRAEKQAQMQTQALHDYRSSPHSPHTSRQDADSTSLTYLPKRHFSTLALIGLCYCILNSWTAASASMSIALVSGGPSATLWGMLVAFVGVMSTVLSMAEICHVYPTTGGQYHWSFLLAPARYRYAIAYFTGWISVSGWVALTATASSLAGQFIVGIIALLHPNYEKNWHIFLVYVAFSLGAWLINAFGVKMLDSLNRIAMLWSLLGAVVIMLTCLARASANYQSARFVFAQFTNTTGWPNGVAWILGLLQAAFSLIGSDGATHLIDEIDQPSINAPRAMILAVAIGAGSTFIVLMVFLFVLRDFGAVTDSPAGALLEIIYQAVGNKIGAVCLLMFSVCSMAFTATALLTTSSRMSQAFARDKGLPMHTLLAKISAKEEVPIPALILTTTSVILFGCIYLGSSSALNAILSSSVVLLQVSYIIPIILLLCRGRKALDEASREGEKRRLNMGKLLGPMVNILAVMFVVFTNIFFLFPPELPATGSNMNYTLVVVAVVALLSGVAWMGRGRREFRGPLDMDDILFRTRGFRPFEQADEERVRSQDETVRAHVVAEEKNRRDITLIYSSCRHMYTLNQLSQCMSTHRNL</sequence>
<keyword evidence="4 7" id="KW-1133">Transmembrane helix</keyword>
<feature type="transmembrane region" description="Helical" evidence="7">
    <location>
        <begin position="474"/>
        <end position="496"/>
    </location>
</feature>
<dbReference type="PANTHER" id="PTHR45649">
    <property type="entry name" value="AMINO-ACID PERMEASE BAT1"/>
    <property type="match status" value="1"/>
</dbReference>
<keyword evidence="3 7" id="KW-0812">Transmembrane</keyword>
<evidence type="ECO:0000313" key="9">
    <source>
        <dbReference type="Proteomes" id="UP000179920"/>
    </source>
</evidence>
<evidence type="ECO:0000256" key="2">
    <source>
        <dbReference type="ARBA" id="ARBA00022448"/>
    </source>
</evidence>
<feature type="transmembrane region" description="Helical" evidence="7">
    <location>
        <begin position="190"/>
        <end position="209"/>
    </location>
</feature>
<proteinExistence type="predicted"/>
<accession>A0A1K0G489</accession>
<feature type="transmembrane region" description="Helical" evidence="7">
    <location>
        <begin position="260"/>
        <end position="279"/>
    </location>
</feature>
<feature type="transmembrane region" description="Helical" evidence="7">
    <location>
        <begin position="349"/>
        <end position="370"/>
    </location>
</feature>
<keyword evidence="5 7" id="KW-0472">Membrane</keyword>
<dbReference type="GO" id="GO:0022857">
    <property type="term" value="F:transmembrane transporter activity"/>
    <property type="evidence" value="ECO:0007669"/>
    <property type="project" value="InterPro"/>
</dbReference>
<feature type="compositionally biased region" description="Polar residues" evidence="6">
    <location>
        <begin position="42"/>
        <end position="55"/>
    </location>
</feature>
<feature type="transmembrane region" description="Helical" evidence="7">
    <location>
        <begin position="429"/>
        <end position="453"/>
    </location>
</feature>
<feature type="transmembrane region" description="Helical" evidence="7">
    <location>
        <begin position="100"/>
        <end position="126"/>
    </location>
</feature>
<reference evidence="9" key="1">
    <citation type="submission" date="2016-04" db="EMBL/GenBank/DDBJ databases">
        <authorList>
            <person name="Guldener U."/>
            <person name="Guldener U."/>
        </authorList>
    </citation>
    <scope>NUCLEOTIDE SEQUENCE [LARGE SCALE GENOMIC DNA]</scope>
    <source>
        <strain evidence="9">UB2112</strain>
    </source>
</reference>
<dbReference type="NCBIfam" id="TIGR01167">
    <property type="entry name" value="LPXTG_anchor"/>
    <property type="match status" value="1"/>
</dbReference>
<feature type="compositionally biased region" description="Low complexity" evidence="6">
    <location>
        <begin position="1"/>
        <end position="13"/>
    </location>
</feature>
<feature type="transmembrane region" description="Helical" evidence="7">
    <location>
        <begin position="300"/>
        <end position="323"/>
    </location>
</feature>
<name>A0A1K0G489_9BASI</name>
<gene>
    <name evidence="8" type="ORF">UBRO_04783</name>
</gene>
<feature type="region of interest" description="Disordered" evidence="6">
    <location>
        <begin position="1"/>
        <end position="55"/>
    </location>
</feature>
<evidence type="ECO:0000313" key="8">
    <source>
        <dbReference type="EMBL" id="SAM82230.1"/>
    </source>
</evidence>
<protein>
    <submittedName>
        <fullName evidence="8">Related to Choline permease</fullName>
    </submittedName>
</protein>
<evidence type="ECO:0000256" key="1">
    <source>
        <dbReference type="ARBA" id="ARBA00004141"/>
    </source>
</evidence>
<dbReference type="OrthoDB" id="3900342at2759"/>
<organism evidence="8 9">
    <name type="scientific">Ustilago bromivora</name>
    <dbReference type="NCBI Taxonomy" id="307758"/>
    <lineage>
        <taxon>Eukaryota</taxon>
        <taxon>Fungi</taxon>
        <taxon>Dikarya</taxon>
        <taxon>Basidiomycota</taxon>
        <taxon>Ustilaginomycotina</taxon>
        <taxon>Ustilaginomycetes</taxon>
        <taxon>Ustilaginales</taxon>
        <taxon>Ustilaginaceae</taxon>
        <taxon>Ustilago</taxon>
    </lineage>
</organism>
<evidence type="ECO:0000256" key="4">
    <source>
        <dbReference type="ARBA" id="ARBA00022989"/>
    </source>
</evidence>
<evidence type="ECO:0000256" key="6">
    <source>
        <dbReference type="SAM" id="MobiDB-lite"/>
    </source>
</evidence>